<dbReference type="Proteomes" id="UP001206331">
    <property type="component" value="Unassembled WGS sequence"/>
</dbReference>
<dbReference type="Pfam" id="PF20155">
    <property type="entry name" value="TMP_3"/>
    <property type="match status" value="1"/>
</dbReference>
<dbReference type="Pfam" id="PF09718">
    <property type="entry name" value="Tape_meas_lam_C"/>
    <property type="match status" value="1"/>
</dbReference>
<feature type="coiled-coil region" evidence="1">
    <location>
        <begin position="335"/>
        <end position="371"/>
    </location>
</feature>
<dbReference type="EMBL" id="JAJUPA010000005">
    <property type="protein sequence ID" value="MCQ9629798.1"/>
    <property type="molecule type" value="Genomic_DNA"/>
</dbReference>
<feature type="domain" description="Tape measure protein N-terminal" evidence="3">
    <location>
        <begin position="71"/>
        <end position="261"/>
    </location>
</feature>
<name>A0ABT1WUN6_ACTSU</name>
<dbReference type="RefSeq" id="WP_014991309.1">
    <property type="nucleotide sequence ID" value="NZ_JAJUOY010000006.1"/>
</dbReference>
<sequence>MSVGNLNIQLSLDSAKFKQGISDADRQTKQFANNAKSSLSQIENSLGGMGTKLSIVAGDILGGYAVQSVKGVATLSDNYTELGNRLRLVTEGETQHTQAMQSVFDISLKTNQQLTSTSTIYQRIAQNAETLKISQSQVAGLTETVAKAVAISGASTASADAALMQFGQSLASGVFRGQEFNSVMEQTPALAYAIADGLGVSVGELRRLAGEGELTSDVIIRALEKAKGSVDEKFNTRVVTLGMAWTNFNTQMTRFVGEADKSIGASQLLVSVLDGLSSNLSSIVTIAGSVGVAFAGVKLSQRAQETLALSAANRQNAQSALVSAQNIKLQATADLEHARASMQSLSAQLQLARTEQERTVIRERMKAQSAQIIALTKAETAAMAGLATAQKGASLFSNALSFMGGPIGLAITGLTLGASALYEWYSNAEQAQQKNLDFVKSLDGINQEMTKMSSLELKVTIADTQDSIGAQKNKIKELEGELKRLQETAEVKVHFAVYENGNIAEIPKSLRQQQIEADAVTRKMLELKQAKDDLEKTEASLSAQMDAVPLADLRARIEALNPHIDTSTINFNDLGWSVDQLNNIFPNASANGSSFMGIISQLGVAAMVSAGKFDVLADSAAKAMNVKLSNHLADNDLQIQINKAKQNGNTKLANELTAKRNTNSKLSALGVQAGTDDYKKLFESELQLVASSGTGGRTKSKGGKSFAQEMAQLRHSQRVAGLKGADKFRAEAEYQAKEKGYKGKDAEAYIDQFVKTKLAENNHRGGSKTDYKKQFTDQITDMQNRLSSLKANASDISLYGQTSQYQEVKKLTEDIAENAEKYSAYGTDGVKKLQEMAAQIDEAQQKVAIAQFSFDNTEKLQAMEFELSLLGKSRQEQELLQYNHSLDIEASKLKIGMSKENIAQLDIEIAKLKERHAILQKKAEANRSDPVAGFKGGLQAIEDDVTNVNENIKSITVSAFGTMSDSLNDFIMTGKANFGDMAKSILSDISKMIIKMLMFQAIKAGMSALGFSGFSEGGLVGGSFAAGGYTGDGGKYTPAGIVHRGEYVLTKEATSRLGVDYLNYLNYGTRRGFANGGGVAVPRVPKLNYGNNLTGATHNQVSITVNVESGSATNSEVSSTADEAKALGKLIESKVLEVIVKQKRNGNLLA</sequence>
<reference evidence="4 5" key="1">
    <citation type="submission" date="2021-12" db="EMBL/GenBank/DDBJ databases">
        <title>Identification and characterization of A. suis stains in western Canada.</title>
        <authorList>
            <person name="Kulathunga D.G.R.S."/>
            <person name="De Oliveira Costa M."/>
        </authorList>
    </citation>
    <scope>NUCLEOTIDE SEQUENCE [LARGE SCALE GENOMIC DNA]</scope>
    <source>
        <strain evidence="4 5">18_292</strain>
    </source>
</reference>
<evidence type="ECO:0000313" key="5">
    <source>
        <dbReference type="Proteomes" id="UP001206331"/>
    </source>
</evidence>
<organism evidence="4 5">
    <name type="scientific">Actinobacillus suis</name>
    <dbReference type="NCBI Taxonomy" id="716"/>
    <lineage>
        <taxon>Bacteria</taxon>
        <taxon>Pseudomonadati</taxon>
        <taxon>Pseudomonadota</taxon>
        <taxon>Gammaproteobacteria</taxon>
        <taxon>Pasteurellales</taxon>
        <taxon>Pasteurellaceae</taxon>
        <taxon>Actinobacillus</taxon>
    </lineage>
</organism>
<evidence type="ECO:0000259" key="2">
    <source>
        <dbReference type="Pfam" id="PF09718"/>
    </source>
</evidence>
<accession>A0ABT1WUN6</accession>
<proteinExistence type="predicted"/>
<dbReference type="InterPro" id="IPR006431">
    <property type="entry name" value="Phage_tape_meas_C"/>
</dbReference>
<protein>
    <submittedName>
        <fullName evidence="4">Phage tail tape measure protein</fullName>
    </submittedName>
</protein>
<feature type="domain" description="Bacteriophage tail tape measure C-terminal" evidence="2">
    <location>
        <begin position="932"/>
        <end position="1002"/>
    </location>
</feature>
<dbReference type="NCBIfam" id="TIGR01541">
    <property type="entry name" value="tape_meas_lam_C"/>
    <property type="match status" value="1"/>
</dbReference>
<keyword evidence="1" id="KW-0175">Coiled coil</keyword>
<evidence type="ECO:0000313" key="4">
    <source>
        <dbReference type="EMBL" id="MCQ9629798.1"/>
    </source>
</evidence>
<feature type="coiled-coil region" evidence="1">
    <location>
        <begin position="461"/>
        <end position="547"/>
    </location>
</feature>
<evidence type="ECO:0000259" key="3">
    <source>
        <dbReference type="Pfam" id="PF20155"/>
    </source>
</evidence>
<feature type="coiled-coil region" evidence="1">
    <location>
        <begin position="895"/>
        <end position="929"/>
    </location>
</feature>
<comment type="caution">
    <text evidence="4">The sequence shown here is derived from an EMBL/GenBank/DDBJ whole genome shotgun (WGS) entry which is preliminary data.</text>
</comment>
<dbReference type="NCBIfam" id="TIGR02675">
    <property type="entry name" value="tape_meas_nterm"/>
    <property type="match status" value="1"/>
</dbReference>
<evidence type="ECO:0000256" key="1">
    <source>
        <dbReference type="SAM" id="Coils"/>
    </source>
</evidence>
<keyword evidence="5" id="KW-1185">Reference proteome</keyword>
<gene>
    <name evidence="4" type="ORF">LZL92_05800</name>
</gene>
<dbReference type="InterPro" id="IPR013491">
    <property type="entry name" value="Tape_meas_N"/>
</dbReference>